<gene>
    <name evidence="1" type="ORF">OVA965_LOCUS37050</name>
    <name evidence="2" type="ORF">TMI583_LOCUS38097</name>
</gene>
<dbReference type="Proteomes" id="UP000682733">
    <property type="component" value="Unassembled WGS sequence"/>
</dbReference>
<dbReference type="AlphaFoldDB" id="A0A8S2FN28"/>
<dbReference type="Proteomes" id="UP000677228">
    <property type="component" value="Unassembled WGS sequence"/>
</dbReference>
<feature type="non-terminal residue" evidence="1">
    <location>
        <position position="512"/>
    </location>
</feature>
<comment type="caution">
    <text evidence="1">The sequence shown here is derived from an EMBL/GenBank/DDBJ whole genome shotgun (WGS) entry which is preliminary data.</text>
</comment>
<reference evidence="1" key="1">
    <citation type="submission" date="2021-02" db="EMBL/GenBank/DDBJ databases">
        <authorList>
            <person name="Nowell W R."/>
        </authorList>
    </citation>
    <scope>NUCLEOTIDE SEQUENCE</scope>
</reference>
<proteinExistence type="predicted"/>
<protein>
    <submittedName>
        <fullName evidence="1">Uncharacterized protein</fullName>
    </submittedName>
</protein>
<sequence length="512" mass="59133">SLLKHLSPTLSSLLDDELINSLIDTCCQMVFTSGVNVKASLFSLLSSVIEHKNLNTLIRDLSPIVHFSLCDILITIMDFIHTEPRHSVQLEIDFGQFLHILCQDNCDSVEFFSLHIAFLLPRLKSSIIKINFSNNTKDDNHEQLPNQLLFCLFGEVQNEKYLEYLCELIALLFEIGIKTVPHISSVLINHAMELTEHLIVNLNQSLIAKYLNRTIGNAIFWIIQEKNRSSDPFRVRRLSLVKYAMKQIKSTLENNSFKNDDEALQSVYSVYCLITSMCQAYVSCQCHCIVIKSTNETNENNFYTSWLNIDEISHVYGHLISVLVYLLNSTTQDIFSIAYGYTLATIVATSIYISDDIDQSLKEDVISFISLPWLSLLSDWYDFQPSSRTKITKQSVNKFQAKFSKIDYQLSLSCLSLYNSDFYPLLRINIFLKCLTNNDFDGQLTALNIFTYFHYRFYQQQDTVNNILDILYKTFCANENIDVKLKFNLVDILKTHRCLFETNINFVKMKVN</sequence>
<evidence type="ECO:0000313" key="2">
    <source>
        <dbReference type="EMBL" id="CAF4291932.1"/>
    </source>
</evidence>
<accession>A0A8S2FN28</accession>
<dbReference type="EMBL" id="CAJNOK010034376">
    <property type="protein sequence ID" value="CAF1503590.1"/>
    <property type="molecule type" value="Genomic_DNA"/>
</dbReference>
<dbReference type="EMBL" id="CAJOBA010056406">
    <property type="protein sequence ID" value="CAF4291932.1"/>
    <property type="molecule type" value="Genomic_DNA"/>
</dbReference>
<name>A0A8S2FN28_9BILA</name>
<evidence type="ECO:0000313" key="3">
    <source>
        <dbReference type="Proteomes" id="UP000677228"/>
    </source>
</evidence>
<organism evidence="1 3">
    <name type="scientific">Didymodactylos carnosus</name>
    <dbReference type="NCBI Taxonomy" id="1234261"/>
    <lineage>
        <taxon>Eukaryota</taxon>
        <taxon>Metazoa</taxon>
        <taxon>Spiralia</taxon>
        <taxon>Gnathifera</taxon>
        <taxon>Rotifera</taxon>
        <taxon>Eurotatoria</taxon>
        <taxon>Bdelloidea</taxon>
        <taxon>Philodinida</taxon>
        <taxon>Philodinidae</taxon>
        <taxon>Didymodactylos</taxon>
    </lineage>
</organism>
<evidence type="ECO:0000313" key="1">
    <source>
        <dbReference type="EMBL" id="CAF1503590.1"/>
    </source>
</evidence>